<dbReference type="PROSITE" id="PS00134">
    <property type="entry name" value="TRYPSIN_HIS"/>
    <property type="match status" value="1"/>
</dbReference>
<dbReference type="OrthoDB" id="6267810at2759"/>
<keyword evidence="3" id="KW-0645">Protease</keyword>
<evidence type="ECO:0000313" key="7">
    <source>
        <dbReference type="Proteomes" id="UP000822476"/>
    </source>
</evidence>
<evidence type="ECO:0000256" key="3">
    <source>
        <dbReference type="RuleBase" id="RU363034"/>
    </source>
</evidence>
<dbReference type="PRINTS" id="PR00722">
    <property type="entry name" value="CHYMOTRYPSIN"/>
</dbReference>
<dbReference type="PROSITE" id="PS50240">
    <property type="entry name" value="TRYPSIN_DOM"/>
    <property type="match status" value="1"/>
</dbReference>
<feature type="signal peptide" evidence="4">
    <location>
        <begin position="1"/>
        <end position="21"/>
    </location>
</feature>
<dbReference type="InterPro" id="IPR051487">
    <property type="entry name" value="Ser/Thr_Proteases_Immune/Dev"/>
</dbReference>
<dbReference type="PROSITE" id="PS00135">
    <property type="entry name" value="TRYPSIN_SER"/>
    <property type="match status" value="1"/>
</dbReference>
<dbReference type="CDD" id="cd00190">
    <property type="entry name" value="Tryp_SPc"/>
    <property type="match status" value="1"/>
</dbReference>
<dbReference type="InterPro" id="IPR009003">
    <property type="entry name" value="Peptidase_S1_PA"/>
</dbReference>
<keyword evidence="3" id="KW-0378">Hydrolase</keyword>
<feature type="chain" id="PRO_5035748371" description="Peptidase S1 domain-containing protein" evidence="4">
    <location>
        <begin position="22"/>
        <end position="356"/>
    </location>
</feature>
<proteinExistence type="inferred from homology"/>
<keyword evidence="1" id="KW-1015">Disulfide bond</keyword>
<dbReference type="PANTHER" id="PTHR24256">
    <property type="entry name" value="TRYPTASE-RELATED"/>
    <property type="match status" value="1"/>
</dbReference>
<dbReference type="SMART" id="SM00020">
    <property type="entry name" value="Tryp_SPc"/>
    <property type="match status" value="1"/>
</dbReference>
<dbReference type="EMBL" id="JTDE01001177">
    <property type="protein sequence ID" value="KAF7259488.1"/>
    <property type="molecule type" value="Genomic_DNA"/>
</dbReference>
<dbReference type="InterPro" id="IPR018114">
    <property type="entry name" value="TRYPSIN_HIS"/>
</dbReference>
<evidence type="ECO:0000313" key="6">
    <source>
        <dbReference type="EMBL" id="KAF7259488.1"/>
    </source>
</evidence>
<accession>A0A8S9Z6S9</accession>
<gene>
    <name evidence="6" type="ORF">EG68_03247</name>
</gene>
<keyword evidence="4" id="KW-0732">Signal</keyword>
<dbReference type="Proteomes" id="UP000822476">
    <property type="component" value="Unassembled WGS sequence"/>
</dbReference>
<comment type="similarity">
    <text evidence="2">Belongs to the peptidase S1 family. CLIP subfamily.</text>
</comment>
<dbReference type="SUPFAM" id="SSF50494">
    <property type="entry name" value="Trypsin-like serine proteases"/>
    <property type="match status" value="1"/>
</dbReference>
<dbReference type="Gene3D" id="2.40.10.10">
    <property type="entry name" value="Trypsin-like serine proteases"/>
    <property type="match status" value="1"/>
</dbReference>
<keyword evidence="7" id="KW-1185">Reference proteome</keyword>
<evidence type="ECO:0000256" key="1">
    <source>
        <dbReference type="ARBA" id="ARBA00023157"/>
    </source>
</evidence>
<dbReference type="InterPro" id="IPR001314">
    <property type="entry name" value="Peptidase_S1A"/>
</dbReference>
<dbReference type="GO" id="GO:0006508">
    <property type="term" value="P:proteolysis"/>
    <property type="evidence" value="ECO:0007669"/>
    <property type="project" value="UniProtKB-KW"/>
</dbReference>
<evidence type="ECO:0000256" key="2">
    <source>
        <dbReference type="ARBA" id="ARBA00024195"/>
    </source>
</evidence>
<reference evidence="6" key="1">
    <citation type="submission" date="2019-07" db="EMBL/GenBank/DDBJ databases">
        <title>Annotation for the trematode Paragonimus miyazaki's.</title>
        <authorList>
            <person name="Choi Y.-J."/>
        </authorList>
    </citation>
    <scope>NUCLEOTIDE SEQUENCE</scope>
    <source>
        <strain evidence="6">Japan</strain>
    </source>
</reference>
<feature type="domain" description="Peptidase S1" evidence="5">
    <location>
        <begin position="39"/>
        <end position="338"/>
    </location>
</feature>
<evidence type="ECO:0000256" key="4">
    <source>
        <dbReference type="SAM" id="SignalP"/>
    </source>
</evidence>
<sequence>MLYLGLLVIFGLSCFSTPTISIPPPTFDGSGQIYRFKRIIGGYPVNKGTYPWVVSVQAQRHRGLSAIFRQNHQHYCGAALIAPNWVLTAAHCLYGTDDNENLISYLHPKMWHVRLASDKLKPSVTERVKGVFNRVFNSVFGYVKLQPYYHVQQIFHHPKYVHGKLNNLNVELLEPPTLSRISHLEYDIALFQLKEEPVLRRINNLALIQLPDPQAELNWPAAGQTCTAVGWGCSFVDGPPTMKSQAIELPVLSPQVCQKMYSAYINLTTSHEFCAGYYNGNKGICPGDSGGPLVCQAEDGQLKLAGIVSATHSKQPADYPAVFTRVSYFTEWIEAVMRKHPPKMPDNPLSILHIKN</sequence>
<keyword evidence="3" id="KW-0720">Serine protease</keyword>
<name>A0A8S9Z6S9_9TREM</name>
<dbReference type="GO" id="GO:0004252">
    <property type="term" value="F:serine-type endopeptidase activity"/>
    <property type="evidence" value="ECO:0007669"/>
    <property type="project" value="InterPro"/>
</dbReference>
<dbReference type="Pfam" id="PF00089">
    <property type="entry name" value="Trypsin"/>
    <property type="match status" value="1"/>
</dbReference>
<dbReference type="InterPro" id="IPR043504">
    <property type="entry name" value="Peptidase_S1_PA_chymotrypsin"/>
</dbReference>
<comment type="caution">
    <text evidence="6">The sequence shown here is derived from an EMBL/GenBank/DDBJ whole genome shotgun (WGS) entry which is preliminary data.</text>
</comment>
<organism evidence="6 7">
    <name type="scientific">Paragonimus skrjabini miyazakii</name>
    <dbReference type="NCBI Taxonomy" id="59628"/>
    <lineage>
        <taxon>Eukaryota</taxon>
        <taxon>Metazoa</taxon>
        <taxon>Spiralia</taxon>
        <taxon>Lophotrochozoa</taxon>
        <taxon>Platyhelminthes</taxon>
        <taxon>Trematoda</taxon>
        <taxon>Digenea</taxon>
        <taxon>Plagiorchiida</taxon>
        <taxon>Troglotremata</taxon>
        <taxon>Troglotrematidae</taxon>
        <taxon>Paragonimus</taxon>
    </lineage>
</organism>
<evidence type="ECO:0000259" key="5">
    <source>
        <dbReference type="PROSITE" id="PS50240"/>
    </source>
</evidence>
<protein>
    <recommendedName>
        <fullName evidence="5">Peptidase S1 domain-containing protein</fullName>
    </recommendedName>
</protein>
<dbReference type="AlphaFoldDB" id="A0A8S9Z6S9"/>
<dbReference type="InterPro" id="IPR001254">
    <property type="entry name" value="Trypsin_dom"/>
</dbReference>
<dbReference type="InterPro" id="IPR033116">
    <property type="entry name" value="TRYPSIN_SER"/>
</dbReference>